<keyword evidence="9" id="KW-0594">Phospholipid biosynthesis</keyword>
<keyword evidence="6 11" id="KW-1133">Transmembrane helix</keyword>
<dbReference type="AlphaFoldDB" id="A0A1Y2B736"/>
<keyword evidence="3" id="KW-0489">Methyltransferase</keyword>
<evidence type="ECO:0000256" key="10">
    <source>
        <dbReference type="ARBA" id="ARBA00023264"/>
    </source>
</evidence>
<keyword evidence="4" id="KW-0949">S-adenosyl-L-methionine</keyword>
<organism evidence="12 13">
    <name type="scientific">Neocallimastix californiae</name>
    <dbReference type="NCBI Taxonomy" id="1754190"/>
    <lineage>
        <taxon>Eukaryota</taxon>
        <taxon>Fungi</taxon>
        <taxon>Fungi incertae sedis</taxon>
        <taxon>Chytridiomycota</taxon>
        <taxon>Chytridiomycota incertae sedis</taxon>
        <taxon>Neocallimastigomycetes</taxon>
        <taxon>Neocallimastigales</taxon>
        <taxon>Neocallimastigaceae</taxon>
        <taxon>Neocallimastix</taxon>
    </lineage>
</organism>
<evidence type="ECO:0000256" key="2">
    <source>
        <dbReference type="ARBA" id="ARBA00022516"/>
    </source>
</evidence>
<feature type="transmembrane region" description="Helical" evidence="11">
    <location>
        <begin position="106"/>
        <end position="138"/>
    </location>
</feature>
<keyword evidence="3" id="KW-0808">Transferase</keyword>
<accession>A0A1Y2B736</accession>
<dbReference type="GO" id="GO:0006656">
    <property type="term" value="P:phosphatidylcholine biosynthetic process"/>
    <property type="evidence" value="ECO:0007669"/>
    <property type="project" value="UniProtKB-UniPathway"/>
</dbReference>
<proteinExistence type="predicted"/>
<keyword evidence="2" id="KW-0444">Lipid biosynthesis</keyword>
<evidence type="ECO:0000256" key="5">
    <source>
        <dbReference type="ARBA" id="ARBA00022692"/>
    </source>
</evidence>
<sequence length="182" mass="21211">MSQNKKENNIKEGEHLSLYGVGPFYGFIIILITLIAIFNRNFSFLSYGKISFLQIPLLIIGTLLILLSIYIWIQAVIIAKVDEGIKNNKLVTTGIYGWVRHPIYSAITMLCTGILFISGNVFFFVLPFLYWLIFSILVKNTEEKWLRELYGKEYDDYCRQVNRCIPWKSKLNNVKKEIIKNE</sequence>
<feature type="transmembrane region" description="Helical" evidence="11">
    <location>
        <begin position="50"/>
        <end position="73"/>
    </location>
</feature>
<dbReference type="PANTHER" id="PTHR12714:SF9">
    <property type="entry name" value="PROTEIN-S-ISOPRENYLCYSTEINE O-METHYLTRANSFERASE"/>
    <property type="match status" value="1"/>
</dbReference>
<evidence type="ECO:0000256" key="4">
    <source>
        <dbReference type="ARBA" id="ARBA00022691"/>
    </source>
</evidence>
<reference evidence="12 13" key="1">
    <citation type="submission" date="2016-08" db="EMBL/GenBank/DDBJ databases">
        <title>A Parts List for Fungal Cellulosomes Revealed by Comparative Genomics.</title>
        <authorList>
            <consortium name="DOE Joint Genome Institute"/>
            <person name="Haitjema C.H."/>
            <person name="Gilmore S.P."/>
            <person name="Henske J.K."/>
            <person name="Solomon K.V."/>
            <person name="De Groot R."/>
            <person name="Kuo A."/>
            <person name="Mondo S.J."/>
            <person name="Salamov A.A."/>
            <person name="Labutti K."/>
            <person name="Zhao Z."/>
            <person name="Chiniquy J."/>
            <person name="Barry K."/>
            <person name="Brewer H.M."/>
            <person name="Purvine S.O."/>
            <person name="Wright A.T."/>
            <person name="Boxma B."/>
            <person name="Van Alen T."/>
            <person name="Hackstein J.H."/>
            <person name="Baker S.E."/>
            <person name="Grigoriev I.V."/>
            <person name="O'Malley M.A."/>
        </authorList>
    </citation>
    <scope>NUCLEOTIDE SEQUENCE [LARGE SCALE GENOMIC DNA]</scope>
    <source>
        <strain evidence="12 13">G1</strain>
    </source>
</reference>
<evidence type="ECO:0000256" key="11">
    <source>
        <dbReference type="SAM" id="Phobius"/>
    </source>
</evidence>
<evidence type="ECO:0000256" key="6">
    <source>
        <dbReference type="ARBA" id="ARBA00022989"/>
    </source>
</evidence>
<keyword evidence="7" id="KW-0443">Lipid metabolism</keyword>
<dbReference type="GO" id="GO:0032259">
    <property type="term" value="P:methylation"/>
    <property type="evidence" value="ECO:0007669"/>
    <property type="project" value="UniProtKB-KW"/>
</dbReference>
<comment type="caution">
    <text evidence="12">The sequence shown here is derived from an EMBL/GenBank/DDBJ whole genome shotgun (WGS) entry which is preliminary data.</text>
</comment>
<keyword evidence="10" id="KW-1208">Phospholipid metabolism</keyword>
<evidence type="ECO:0000313" key="13">
    <source>
        <dbReference type="Proteomes" id="UP000193920"/>
    </source>
</evidence>
<evidence type="ECO:0000313" key="12">
    <source>
        <dbReference type="EMBL" id="ORY30652.1"/>
    </source>
</evidence>
<dbReference type="Pfam" id="PF04191">
    <property type="entry name" value="PEMT"/>
    <property type="match status" value="1"/>
</dbReference>
<dbReference type="PANTHER" id="PTHR12714">
    <property type="entry name" value="PROTEIN-S ISOPRENYLCYSTEINE O-METHYLTRANSFERASE"/>
    <property type="match status" value="1"/>
</dbReference>
<keyword evidence="13" id="KW-1185">Reference proteome</keyword>
<evidence type="ECO:0008006" key="14">
    <source>
        <dbReference type="Google" id="ProtNLM"/>
    </source>
</evidence>
<dbReference type="UniPathway" id="UPA00753"/>
<keyword evidence="8 11" id="KW-0472">Membrane</keyword>
<evidence type="ECO:0000256" key="7">
    <source>
        <dbReference type="ARBA" id="ARBA00023098"/>
    </source>
</evidence>
<dbReference type="OrthoDB" id="2129519at2759"/>
<dbReference type="EMBL" id="MCOG01000173">
    <property type="protein sequence ID" value="ORY30652.1"/>
    <property type="molecule type" value="Genomic_DNA"/>
</dbReference>
<evidence type="ECO:0000256" key="9">
    <source>
        <dbReference type="ARBA" id="ARBA00023209"/>
    </source>
</evidence>
<evidence type="ECO:0000256" key="3">
    <source>
        <dbReference type="ARBA" id="ARBA00022603"/>
    </source>
</evidence>
<dbReference type="STRING" id="1754190.A0A1Y2B736"/>
<gene>
    <name evidence="12" type="ORF">LY90DRAFT_81376</name>
</gene>
<name>A0A1Y2B736_9FUNG</name>
<dbReference type="Gene3D" id="1.20.120.1630">
    <property type="match status" value="1"/>
</dbReference>
<protein>
    <recommendedName>
        <fullName evidence="14">Protein-S-isoprenylcysteine O-methyltransferase</fullName>
    </recommendedName>
</protein>
<dbReference type="InterPro" id="IPR007318">
    <property type="entry name" value="Phopholipid_MeTrfase"/>
</dbReference>
<dbReference type="GO" id="GO:0008168">
    <property type="term" value="F:methyltransferase activity"/>
    <property type="evidence" value="ECO:0007669"/>
    <property type="project" value="UniProtKB-KW"/>
</dbReference>
<keyword evidence="5 11" id="KW-0812">Transmembrane</keyword>
<dbReference type="GO" id="GO:0012505">
    <property type="term" value="C:endomembrane system"/>
    <property type="evidence" value="ECO:0007669"/>
    <property type="project" value="UniProtKB-SubCell"/>
</dbReference>
<comment type="subcellular location">
    <subcellularLocation>
        <location evidence="1">Endomembrane system</location>
        <topology evidence="1">Multi-pass membrane protein</topology>
    </subcellularLocation>
</comment>
<dbReference type="Proteomes" id="UP000193920">
    <property type="component" value="Unassembled WGS sequence"/>
</dbReference>
<evidence type="ECO:0000256" key="1">
    <source>
        <dbReference type="ARBA" id="ARBA00004127"/>
    </source>
</evidence>
<evidence type="ECO:0000256" key="8">
    <source>
        <dbReference type="ARBA" id="ARBA00023136"/>
    </source>
</evidence>
<feature type="transmembrane region" description="Helical" evidence="11">
    <location>
        <begin position="16"/>
        <end position="38"/>
    </location>
</feature>